<gene>
    <name evidence="2" type="ORF">BDP27DRAFT_1034758</name>
</gene>
<dbReference type="OrthoDB" id="3022699at2759"/>
<feature type="compositionally biased region" description="Polar residues" evidence="1">
    <location>
        <begin position="1"/>
        <end position="28"/>
    </location>
</feature>
<dbReference type="EMBL" id="JADNRY010000009">
    <property type="protein sequence ID" value="KAF9075465.1"/>
    <property type="molecule type" value="Genomic_DNA"/>
</dbReference>
<proteinExistence type="predicted"/>
<comment type="caution">
    <text evidence="2">The sequence shown here is derived from an EMBL/GenBank/DDBJ whole genome shotgun (WGS) entry which is preliminary data.</text>
</comment>
<dbReference type="AlphaFoldDB" id="A0A9P5UCT1"/>
<protein>
    <submittedName>
        <fullName evidence="2">Uncharacterized protein</fullName>
    </submittedName>
</protein>
<evidence type="ECO:0000313" key="2">
    <source>
        <dbReference type="EMBL" id="KAF9075465.1"/>
    </source>
</evidence>
<sequence>MSASDEVSTTGNTLSLYGQSNHSVQGTESYRRPNISASGPNGTRPSVLSGAGKFTVSNTTIRAGAMSAVGGRQIIRSRGPEPARYNEQVSTDNFTHGTSDPTVLARFDGEISNATCGLGSFTAVGGKQNFRSRRRPTDATRSARHPNVLPDRSDIPPPNNGRFDDGQYAAIAGNSGSIRVSPNVLSDFRNVHAHHLDLLPGSFCAVSEDQDIEYDVDDQQQ</sequence>
<dbReference type="Proteomes" id="UP000772434">
    <property type="component" value="Unassembled WGS sequence"/>
</dbReference>
<name>A0A9P5UCT1_9AGAR</name>
<evidence type="ECO:0000256" key="1">
    <source>
        <dbReference type="SAM" id="MobiDB-lite"/>
    </source>
</evidence>
<feature type="region of interest" description="Disordered" evidence="1">
    <location>
        <begin position="1"/>
        <end position="51"/>
    </location>
</feature>
<keyword evidence="3" id="KW-1185">Reference proteome</keyword>
<reference evidence="2" key="1">
    <citation type="submission" date="2020-11" db="EMBL/GenBank/DDBJ databases">
        <authorList>
            <consortium name="DOE Joint Genome Institute"/>
            <person name="Ahrendt S."/>
            <person name="Riley R."/>
            <person name="Andreopoulos W."/>
            <person name="Labutti K."/>
            <person name="Pangilinan J."/>
            <person name="Ruiz-Duenas F.J."/>
            <person name="Barrasa J.M."/>
            <person name="Sanchez-Garcia M."/>
            <person name="Camarero S."/>
            <person name="Miyauchi S."/>
            <person name="Serrano A."/>
            <person name="Linde D."/>
            <person name="Babiker R."/>
            <person name="Drula E."/>
            <person name="Ayuso-Fernandez I."/>
            <person name="Pacheco R."/>
            <person name="Padilla G."/>
            <person name="Ferreira P."/>
            <person name="Barriuso J."/>
            <person name="Kellner H."/>
            <person name="Castanera R."/>
            <person name="Alfaro M."/>
            <person name="Ramirez L."/>
            <person name="Pisabarro A.G."/>
            <person name="Kuo A."/>
            <person name="Tritt A."/>
            <person name="Lipzen A."/>
            <person name="He G."/>
            <person name="Yan M."/>
            <person name="Ng V."/>
            <person name="Cullen D."/>
            <person name="Martin F."/>
            <person name="Rosso M.-N."/>
            <person name="Henrissat B."/>
            <person name="Hibbett D."/>
            <person name="Martinez A.T."/>
            <person name="Grigoriev I.V."/>
        </authorList>
    </citation>
    <scope>NUCLEOTIDE SEQUENCE</scope>
    <source>
        <strain evidence="2">AH 40177</strain>
    </source>
</reference>
<evidence type="ECO:0000313" key="3">
    <source>
        <dbReference type="Proteomes" id="UP000772434"/>
    </source>
</evidence>
<accession>A0A9P5UCT1</accession>
<feature type="region of interest" description="Disordered" evidence="1">
    <location>
        <begin position="128"/>
        <end position="160"/>
    </location>
</feature>
<feature type="compositionally biased region" description="Polar residues" evidence="1">
    <location>
        <begin position="35"/>
        <end position="46"/>
    </location>
</feature>
<organism evidence="2 3">
    <name type="scientific">Rhodocollybia butyracea</name>
    <dbReference type="NCBI Taxonomy" id="206335"/>
    <lineage>
        <taxon>Eukaryota</taxon>
        <taxon>Fungi</taxon>
        <taxon>Dikarya</taxon>
        <taxon>Basidiomycota</taxon>
        <taxon>Agaricomycotina</taxon>
        <taxon>Agaricomycetes</taxon>
        <taxon>Agaricomycetidae</taxon>
        <taxon>Agaricales</taxon>
        <taxon>Marasmiineae</taxon>
        <taxon>Omphalotaceae</taxon>
        <taxon>Rhodocollybia</taxon>
    </lineage>
</organism>